<feature type="chain" id="PRO_5014727415" evidence="1">
    <location>
        <begin position="20"/>
        <end position="91"/>
    </location>
</feature>
<accession>A0A2M3ZSS8</accession>
<sequence>MIPGSRLLICITLVVQSAGRFVLCGAYTRTLLQLVLSSPPWPPVWLVFFRGFPLPFPLGPPWHYFLHERAFQGGGVSPLPIIEVYSKVNVY</sequence>
<name>A0A2M3ZSS8_9DIPT</name>
<organism evidence="2">
    <name type="scientific">Anopheles braziliensis</name>
    <dbReference type="NCBI Taxonomy" id="58242"/>
    <lineage>
        <taxon>Eukaryota</taxon>
        <taxon>Metazoa</taxon>
        <taxon>Ecdysozoa</taxon>
        <taxon>Arthropoda</taxon>
        <taxon>Hexapoda</taxon>
        <taxon>Insecta</taxon>
        <taxon>Pterygota</taxon>
        <taxon>Neoptera</taxon>
        <taxon>Endopterygota</taxon>
        <taxon>Diptera</taxon>
        <taxon>Nematocera</taxon>
        <taxon>Culicoidea</taxon>
        <taxon>Culicidae</taxon>
        <taxon>Anophelinae</taxon>
        <taxon>Anopheles</taxon>
    </lineage>
</organism>
<reference evidence="2" key="1">
    <citation type="submission" date="2018-01" db="EMBL/GenBank/DDBJ databases">
        <title>An insight into the sialome of Amazonian anophelines.</title>
        <authorList>
            <person name="Ribeiro J.M."/>
            <person name="Scarpassa V."/>
            <person name="Calvo E."/>
        </authorList>
    </citation>
    <scope>NUCLEOTIDE SEQUENCE</scope>
    <source>
        <tissue evidence="2">Salivary glands</tissue>
    </source>
</reference>
<evidence type="ECO:0000256" key="1">
    <source>
        <dbReference type="SAM" id="SignalP"/>
    </source>
</evidence>
<protein>
    <submittedName>
        <fullName evidence="2">Putative secreted peptide</fullName>
    </submittedName>
</protein>
<proteinExistence type="predicted"/>
<feature type="signal peptide" evidence="1">
    <location>
        <begin position="1"/>
        <end position="19"/>
    </location>
</feature>
<evidence type="ECO:0000313" key="2">
    <source>
        <dbReference type="EMBL" id="MBW31624.1"/>
    </source>
</evidence>
<keyword evidence="1" id="KW-0732">Signal</keyword>
<dbReference type="AlphaFoldDB" id="A0A2M3ZSS8"/>
<dbReference type="EMBL" id="GGFM01010873">
    <property type="protein sequence ID" value="MBW31624.1"/>
    <property type="molecule type" value="Transcribed_RNA"/>
</dbReference>